<dbReference type="PANTHER" id="PTHR19288">
    <property type="entry name" value="4-NITROPHENYLPHOSPHATASE-RELATED"/>
    <property type="match status" value="1"/>
</dbReference>
<reference evidence="2 3" key="1">
    <citation type="journal article" date="2020" name="ISME J.">
        <title>Uncovering the hidden diversity of litter-decomposition mechanisms in mushroom-forming fungi.</title>
        <authorList>
            <person name="Floudas D."/>
            <person name="Bentzer J."/>
            <person name="Ahren D."/>
            <person name="Johansson T."/>
            <person name="Persson P."/>
            <person name="Tunlid A."/>
        </authorList>
    </citation>
    <scope>NUCLEOTIDE SEQUENCE [LARGE SCALE GENOMIC DNA]</scope>
    <source>
        <strain evidence="2 3">CBS 175.51</strain>
    </source>
</reference>
<keyword evidence="3" id="KW-1185">Reference proteome</keyword>
<protein>
    <recommendedName>
        <fullName evidence="4">Phosphoglycolate phosphatase</fullName>
    </recommendedName>
</protein>
<gene>
    <name evidence="2" type="ORF">D9611_011152</name>
</gene>
<dbReference type="SUPFAM" id="SSF56784">
    <property type="entry name" value="HAD-like"/>
    <property type="match status" value="1"/>
</dbReference>
<dbReference type="GO" id="GO:0005737">
    <property type="term" value="C:cytoplasm"/>
    <property type="evidence" value="ECO:0007669"/>
    <property type="project" value="TreeGrafter"/>
</dbReference>
<evidence type="ECO:0000313" key="2">
    <source>
        <dbReference type="EMBL" id="KAF5339102.1"/>
    </source>
</evidence>
<dbReference type="PANTHER" id="PTHR19288:SF46">
    <property type="entry name" value="HALOACID DEHALOGENASE-LIKE HYDROLASE DOMAIN-CONTAINING PROTEIN 2"/>
    <property type="match status" value="1"/>
</dbReference>
<dbReference type="AlphaFoldDB" id="A0A8H5FJP6"/>
<feature type="region of interest" description="Disordered" evidence="1">
    <location>
        <begin position="1"/>
        <end position="45"/>
    </location>
</feature>
<comment type="caution">
    <text evidence="2">The sequence shown here is derived from an EMBL/GenBank/DDBJ whole genome shotgun (WGS) entry which is preliminary data.</text>
</comment>
<name>A0A8H5FJP6_9AGAR</name>
<dbReference type="InterPro" id="IPR023214">
    <property type="entry name" value="HAD_sf"/>
</dbReference>
<evidence type="ECO:0000313" key="3">
    <source>
        <dbReference type="Proteomes" id="UP000541558"/>
    </source>
</evidence>
<organism evidence="2 3">
    <name type="scientific">Ephemerocybe angulata</name>
    <dbReference type="NCBI Taxonomy" id="980116"/>
    <lineage>
        <taxon>Eukaryota</taxon>
        <taxon>Fungi</taxon>
        <taxon>Dikarya</taxon>
        <taxon>Basidiomycota</taxon>
        <taxon>Agaricomycotina</taxon>
        <taxon>Agaricomycetes</taxon>
        <taxon>Agaricomycetidae</taxon>
        <taxon>Agaricales</taxon>
        <taxon>Agaricineae</taxon>
        <taxon>Psathyrellaceae</taxon>
        <taxon>Ephemerocybe</taxon>
    </lineage>
</organism>
<dbReference type="GO" id="GO:0008967">
    <property type="term" value="F:phosphoglycolate phosphatase activity"/>
    <property type="evidence" value="ECO:0007669"/>
    <property type="project" value="TreeGrafter"/>
</dbReference>
<dbReference type="Proteomes" id="UP000541558">
    <property type="component" value="Unassembled WGS sequence"/>
</dbReference>
<evidence type="ECO:0000256" key="1">
    <source>
        <dbReference type="SAM" id="MobiDB-lite"/>
    </source>
</evidence>
<dbReference type="Gene3D" id="3.40.50.1000">
    <property type="entry name" value="HAD superfamily/HAD-like"/>
    <property type="match status" value="2"/>
</dbReference>
<dbReference type="GO" id="GO:0004035">
    <property type="term" value="F:alkaline phosphatase activity"/>
    <property type="evidence" value="ECO:0007669"/>
    <property type="project" value="TreeGrafter"/>
</dbReference>
<sequence length="222" mass="23237">MKSMAPPTQLQSTSLPSSPSPNTSKSTRSAADPADNTLAPFSLNPESWKPDPDVAAVACGLDTKVNYTKLSKAFAYAQKEGCHFIATNTDSTYPSSYGLLPGAGSISAPLRYALGKDPVVCGKPGGTMLDVIKAKIHFDPARTIMVGDRLNTDIEFGKHGGLATLLVLTGEHSTSFGISEGQSEPRIVSITAESEITGPSALPTVPDYVVQSLGDLRLADKA</sequence>
<accession>A0A8H5FJP6</accession>
<dbReference type="InterPro" id="IPR036412">
    <property type="entry name" value="HAD-like_sf"/>
</dbReference>
<dbReference type="Pfam" id="PF13242">
    <property type="entry name" value="Hydrolase_like"/>
    <property type="match status" value="1"/>
</dbReference>
<feature type="compositionally biased region" description="Low complexity" evidence="1">
    <location>
        <begin position="1"/>
        <end position="29"/>
    </location>
</feature>
<dbReference type="EMBL" id="JAACJK010000009">
    <property type="protein sequence ID" value="KAF5339102.1"/>
    <property type="molecule type" value="Genomic_DNA"/>
</dbReference>
<dbReference type="OrthoDB" id="413953at2759"/>
<proteinExistence type="predicted"/>
<evidence type="ECO:0008006" key="4">
    <source>
        <dbReference type="Google" id="ProtNLM"/>
    </source>
</evidence>